<organism evidence="8 9">
    <name type="scientific">Sarocladium strictum</name>
    <name type="common">Black bundle disease fungus</name>
    <name type="synonym">Acremonium strictum</name>
    <dbReference type="NCBI Taxonomy" id="5046"/>
    <lineage>
        <taxon>Eukaryota</taxon>
        <taxon>Fungi</taxon>
        <taxon>Dikarya</taxon>
        <taxon>Ascomycota</taxon>
        <taxon>Pezizomycotina</taxon>
        <taxon>Sordariomycetes</taxon>
        <taxon>Hypocreomycetidae</taxon>
        <taxon>Hypocreales</taxon>
        <taxon>Sarocladiaceae</taxon>
        <taxon>Sarocladium</taxon>
    </lineage>
</organism>
<evidence type="ECO:0000256" key="6">
    <source>
        <dbReference type="SAM" id="MobiDB-lite"/>
    </source>
</evidence>
<evidence type="ECO:0000259" key="7">
    <source>
        <dbReference type="Pfam" id="PF05460"/>
    </source>
</evidence>
<accession>A0AA39GIE8</accession>
<dbReference type="Proteomes" id="UP001175261">
    <property type="component" value="Unassembled WGS sequence"/>
</dbReference>
<comment type="caution">
    <text evidence="8">The sequence shown here is derived from an EMBL/GenBank/DDBJ whole genome shotgun (WGS) entry which is preliminary data.</text>
</comment>
<evidence type="ECO:0000256" key="1">
    <source>
        <dbReference type="ARBA" id="ARBA00004123"/>
    </source>
</evidence>
<name>A0AA39GIE8_SARSR</name>
<reference evidence="8" key="1">
    <citation type="submission" date="2022-10" db="EMBL/GenBank/DDBJ databases">
        <title>Determination and structural analysis of whole genome sequence of Sarocladium strictum F4-1.</title>
        <authorList>
            <person name="Hu L."/>
            <person name="Jiang Y."/>
        </authorList>
    </citation>
    <scope>NUCLEOTIDE SEQUENCE</scope>
    <source>
        <strain evidence="8">F4-1</strain>
    </source>
</reference>
<feature type="region of interest" description="Disordered" evidence="6">
    <location>
        <begin position="94"/>
        <end position="164"/>
    </location>
</feature>
<evidence type="ECO:0000313" key="8">
    <source>
        <dbReference type="EMBL" id="KAK0387953.1"/>
    </source>
</evidence>
<dbReference type="AlphaFoldDB" id="A0AA39GIE8"/>
<dbReference type="GO" id="GO:0006260">
    <property type="term" value="P:DNA replication"/>
    <property type="evidence" value="ECO:0007669"/>
    <property type="project" value="UniProtKB-KW"/>
</dbReference>
<keyword evidence="5" id="KW-0539">Nucleus</keyword>
<dbReference type="InterPro" id="IPR008721">
    <property type="entry name" value="ORC6_cyclin_first"/>
</dbReference>
<comment type="subcellular location">
    <subcellularLocation>
        <location evidence="1">Nucleus</location>
    </subcellularLocation>
</comment>
<keyword evidence="9" id="KW-1185">Reference proteome</keyword>
<evidence type="ECO:0000313" key="9">
    <source>
        <dbReference type="Proteomes" id="UP001175261"/>
    </source>
</evidence>
<dbReference type="EMBL" id="JAPDFR010000003">
    <property type="protein sequence ID" value="KAK0387953.1"/>
    <property type="molecule type" value="Genomic_DNA"/>
</dbReference>
<keyword evidence="3" id="KW-0235">DNA replication</keyword>
<evidence type="ECO:0000256" key="2">
    <source>
        <dbReference type="ARBA" id="ARBA00010840"/>
    </source>
</evidence>
<dbReference type="Pfam" id="PF05460">
    <property type="entry name" value="ORC6"/>
    <property type="match status" value="1"/>
</dbReference>
<proteinExistence type="inferred from homology"/>
<gene>
    <name evidence="8" type="ORF">NLU13_4197</name>
</gene>
<evidence type="ECO:0000256" key="4">
    <source>
        <dbReference type="ARBA" id="ARBA00023125"/>
    </source>
</evidence>
<dbReference type="GO" id="GO:0005664">
    <property type="term" value="C:nuclear origin of replication recognition complex"/>
    <property type="evidence" value="ECO:0007669"/>
    <property type="project" value="InterPro"/>
</dbReference>
<evidence type="ECO:0000256" key="3">
    <source>
        <dbReference type="ARBA" id="ARBA00022705"/>
    </source>
</evidence>
<keyword evidence="4" id="KW-0238">DNA-binding</keyword>
<dbReference type="GO" id="GO:0003677">
    <property type="term" value="F:DNA binding"/>
    <property type="evidence" value="ECO:0007669"/>
    <property type="project" value="UniProtKB-KW"/>
</dbReference>
<sequence>MSRQIEQALLSLMPAQADVLPPQLVQLAESLLAQSRQKASTLKADEDVARLYACAHLACDRLKIVLDLPPITPRPPIPPRNYKRLYDYLEKILPSTSSTPKRGTPRRRTPSSKAVDGVDATSFEERPLPSRGTPSKESSLARFQTASQADGDTPTKSSARRSTRNVNHELPFWVRPVTRFLCTGTENNQLSSTIVAAMEAVMLPAGRRAADEWVHENTTALFAAIYFYVTMRAKALTSEAEVNSETYLPLRKDIIDLLDRAREEAEVKVADEHLAWSGWSTIKPKAFDDAVAKVKERGWLDSDWYRGITDIINADGTADVQMGDDDEIGLGQTGQVRRADTMFQDRFDYLSEGRRAEYKIWKEATLARISQAMASNGAMEVDPA</sequence>
<evidence type="ECO:0000256" key="5">
    <source>
        <dbReference type="ARBA" id="ARBA00023242"/>
    </source>
</evidence>
<feature type="compositionally biased region" description="Polar residues" evidence="6">
    <location>
        <begin position="132"/>
        <end position="157"/>
    </location>
</feature>
<feature type="domain" description="ORC6 first cyclin-like" evidence="7">
    <location>
        <begin position="11"/>
        <end position="94"/>
    </location>
</feature>
<protein>
    <recommendedName>
        <fullName evidence="7">ORC6 first cyclin-like domain-containing protein</fullName>
    </recommendedName>
</protein>
<comment type="similarity">
    <text evidence="2">Belongs to the ORC6 family.</text>
</comment>